<name>A0AAE6Y7S3_STRAT</name>
<evidence type="ECO:0008006" key="7">
    <source>
        <dbReference type="Google" id="ProtNLM"/>
    </source>
</evidence>
<organism evidence="4 6">
    <name type="scientific">Streptomyces antibioticus</name>
    <dbReference type="NCBI Taxonomy" id="1890"/>
    <lineage>
        <taxon>Bacteria</taxon>
        <taxon>Bacillati</taxon>
        <taxon>Actinomycetota</taxon>
        <taxon>Actinomycetes</taxon>
        <taxon>Kitasatosporales</taxon>
        <taxon>Streptomycetaceae</taxon>
        <taxon>Streptomyces</taxon>
    </lineage>
</organism>
<evidence type="ECO:0000313" key="4">
    <source>
        <dbReference type="EMBL" id="QIT44461.1"/>
    </source>
</evidence>
<evidence type="ECO:0000313" key="3">
    <source>
        <dbReference type="EMBL" id="OOQ51949.1"/>
    </source>
</evidence>
<dbReference type="EMBL" id="CP050692">
    <property type="protein sequence ID" value="QIT44461.1"/>
    <property type="molecule type" value="Genomic_DNA"/>
</dbReference>
<dbReference type="Proteomes" id="UP000502504">
    <property type="component" value="Chromosome"/>
</dbReference>
<dbReference type="EMBL" id="LHQL01000008">
    <property type="protein sequence ID" value="OOQ51949.1"/>
    <property type="molecule type" value="Genomic_DNA"/>
</dbReference>
<evidence type="ECO:0000313" key="6">
    <source>
        <dbReference type="Proteomes" id="UP000502504"/>
    </source>
</evidence>
<reference evidence="4 6" key="2">
    <citation type="submission" date="2020-03" db="EMBL/GenBank/DDBJ databases">
        <title>Is there a link between lipid content and antibiotic production in Streptomyces?</title>
        <authorList>
            <person name="David M."/>
            <person name="Lejeune C."/>
            <person name="Abreu S."/>
            <person name="Thibessard A."/>
            <person name="Leblond P."/>
            <person name="Chaminade P."/>
            <person name="Virolle M.-J."/>
        </authorList>
    </citation>
    <scope>NUCLEOTIDE SEQUENCE [LARGE SCALE GENOMIC DNA]</scope>
    <source>
        <strain evidence="4 6">DSM 41481</strain>
    </source>
</reference>
<accession>A0AAE6Y7S3</accession>
<feature type="compositionally biased region" description="Low complexity" evidence="1">
    <location>
        <begin position="187"/>
        <end position="197"/>
    </location>
</feature>
<keyword evidence="5" id="KW-1185">Reference proteome</keyword>
<dbReference type="RefSeq" id="WP_078633447.1">
    <property type="nucleotide sequence ID" value="NZ_CM007717.1"/>
</dbReference>
<evidence type="ECO:0000256" key="1">
    <source>
        <dbReference type="SAM" id="MobiDB-lite"/>
    </source>
</evidence>
<protein>
    <recommendedName>
        <fullName evidence="7">Htaa domain-containing protein</fullName>
    </recommendedName>
</protein>
<evidence type="ECO:0000313" key="5">
    <source>
        <dbReference type="Proteomes" id="UP000190306"/>
    </source>
</evidence>
<sequence>MVKRPGAVALVAGALFALSAPAAVAGQESSAPVSGGRADWTPAAGGVSLDVTAPAVPTASGGGSFPALGGTADPRTGAAEVALGGVARLGEPGRQPLVLAGLRLRLTGEEGALYARTVVDGRARELALAEVAEVKPAVRATGVTWSGLRASLTEEGAALLSDWGGGGFTAGDAFGAFDVTVGTEQGESPVPQASPSAEAEEPPASAPPDKAEDEGSGPAAVAARPVLAAGAEQSVTGAGFAPGAVVLVAIDGDTRYQAVADAEGRFARAFPVYANAAEGEHTVVLTAVGGEQSVAEVRFSVTAGPNSLEP</sequence>
<feature type="signal peptide" evidence="2">
    <location>
        <begin position="1"/>
        <end position="22"/>
    </location>
</feature>
<dbReference type="AlphaFoldDB" id="A0AAE6Y7S3"/>
<proteinExistence type="predicted"/>
<feature type="region of interest" description="Disordered" evidence="1">
    <location>
        <begin position="183"/>
        <end position="219"/>
    </location>
</feature>
<reference evidence="3 5" key="1">
    <citation type="submission" date="2015-07" db="EMBL/GenBank/DDBJ databases">
        <title>Draft Genome Sequence of Streptomyces antibioticus, IMRU 3720 reveals insights in the evolution of actinomycin biosynthetic gene clusters in Streptomyces.</title>
        <authorList>
            <person name="Crnovcic I."/>
            <person name="Ruckert C."/>
            <person name="Kalinowksi J."/>
            <person name="Keller U."/>
        </authorList>
    </citation>
    <scope>NUCLEOTIDE SEQUENCE [LARGE SCALE GENOMIC DNA]</scope>
    <source>
        <strain evidence="3 5">DSM 41481</strain>
    </source>
</reference>
<feature type="chain" id="PRO_5041907577" description="Htaa domain-containing protein" evidence="2">
    <location>
        <begin position="23"/>
        <end position="310"/>
    </location>
</feature>
<evidence type="ECO:0000256" key="2">
    <source>
        <dbReference type="SAM" id="SignalP"/>
    </source>
</evidence>
<gene>
    <name evidence="3" type="ORF">AFM16_13350</name>
    <name evidence="4" type="ORF">HCX60_13540</name>
</gene>
<dbReference type="Proteomes" id="UP000190306">
    <property type="component" value="Chromosome"/>
</dbReference>
<keyword evidence="2" id="KW-0732">Signal</keyword>